<feature type="signal peptide" evidence="5">
    <location>
        <begin position="1"/>
        <end position="16"/>
    </location>
</feature>
<dbReference type="AlphaFoldDB" id="A0A196S6B4"/>
<organism evidence="6 7">
    <name type="scientific">Blastocystis sp. subtype 1 (strain ATCC 50177 / NandII)</name>
    <dbReference type="NCBI Taxonomy" id="478820"/>
    <lineage>
        <taxon>Eukaryota</taxon>
        <taxon>Sar</taxon>
        <taxon>Stramenopiles</taxon>
        <taxon>Bigyra</taxon>
        <taxon>Opalozoa</taxon>
        <taxon>Opalinata</taxon>
        <taxon>Blastocystidae</taxon>
        <taxon>Blastocystis</taxon>
    </lineage>
</organism>
<gene>
    <name evidence="6" type="ORF">AV274_5690</name>
</gene>
<evidence type="ECO:0000256" key="5">
    <source>
        <dbReference type="SAM" id="SignalP"/>
    </source>
</evidence>
<keyword evidence="3 5" id="KW-0732">Signal</keyword>
<keyword evidence="2" id="KW-0812">Transmembrane</keyword>
<protein>
    <submittedName>
        <fullName evidence="6">Plexin domain-containing protein 1</fullName>
    </submittedName>
</protein>
<proteinExistence type="predicted"/>
<reference evidence="6 7" key="1">
    <citation type="submission" date="2016-05" db="EMBL/GenBank/DDBJ databases">
        <title>Nuclear genome of Blastocystis sp. subtype 1 NandII.</title>
        <authorList>
            <person name="Gentekaki E."/>
            <person name="Curtis B."/>
            <person name="Stairs C."/>
            <person name="Eme L."/>
            <person name="Herman E."/>
            <person name="Klimes V."/>
            <person name="Arias M.C."/>
            <person name="Elias M."/>
            <person name="Hilliou F."/>
            <person name="Klute M."/>
            <person name="Malik S.-B."/>
            <person name="Pightling A."/>
            <person name="Rachubinski R."/>
            <person name="Salas D."/>
            <person name="Schlacht A."/>
            <person name="Suga H."/>
            <person name="Archibald J."/>
            <person name="Ball S.G."/>
            <person name="Clark G."/>
            <person name="Dacks J."/>
            <person name="Van Der Giezen M."/>
            <person name="Tsaousis A."/>
            <person name="Roger A."/>
        </authorList>
    </citation>
    <scope>NUCLEOTIDE SEQUENCE [LARGE SCALE GENOMIC DNA]</scope>
    <source>
        <strain evidence="7">ATCC 50177 / NandII</strain>
    </source>
</reference>
<evidence type="ECO:0000256" key="1">
    <source>
        <dbReference type="ARBA" id="ARBA00004479"/>
    </source>
</evidence>
<dbReference type="GO" id="GO:0016020">
    <property type="term" value="C:membrane"/>
    <property type="evidence" value="ECO:0007669"/>
    <property type="project" value="UniProtKB-SubCell"/>
</dbReference>
<dbReference type="PANTHER" id="PTHR13055:SF12">
    <property type="entry name" value="LD40707P"/>
    <property type="match status" value="1"/>
</dbReference>
<dbReference type="EMBL" id="LXWW01000531">
    <property type="protein sequence ID" value="OAO12593.1"/>
    <property type="molecule type" value="Genomic_DNA"/>
</dbReference>
<comment type="subcellular location">
    <subcellularLocation>
        <location evidence="1">Membrane</location>
        <topology evidence="1">Single-pass type I membrane protein</topology>
    </subcellularLocation>
</comment>
<keyword evidence="7" id="KW-1185">Reference proteome</keyword>
<comment type="caution">
    <text evidence="6">The sequence shown here is derived from an EMBL/GenBank/DDBJ whole genome shotgun (WGS) entry which is preliminary data.</text>
</comment>
<dbReference type="InterPro" id="IPR031152">
    <property type="entry name" value="PLXDC"/>
</dbReference>
<dbReference type="Proteomes" id="UP000078348">
    <property type="component" value="Unassembled WGS sequence"/>
</dbReference>
<keyword evidence="4" id="KW-1133">Transmembrane helix</keyword>
<evidence type="ECO:0000256" key="3">
    <source>
        <dbReference type="ARBA" id="ARBA00022729"/>
    </source>
</evidence>
<accession>A0A196S6B4</accession>
<sequence>MLLSLLLLCIASCIQYVPIPYSIDPIDISALSFNESFVSKSSNGPFQRIDLPFEFHFYDRILRQVWISPNGFISLKPGVRCYGFYATDDCDLESVEYDAFIAPYLTSLNPSRGGNTTSILYRIEDSRLIVIWNNVPTLNLEYRNSFMVILHADGEVVFCYKDFKWPFASTEFYIHGLIGIRPFLSDSYSTKGSYISSWREQWNSNRMGNYANPSDIDAIYQRLFQPRDYVFDYVELFALAPTEICITPSVVSAHRLIG</sequence>
<dbReference type="PANTHER" id="PTHR13055">
    <property type="entry name" value="TUMOR ENDOTHELIAL MARKER 7 RELATED"/>
    <property type="match status" value="1"/>
</dbReference>
<feature type="chain" id="PRO_5008274419" evidence="5">
    <location>
        <begin position="17"/>
        <end position="258"/>
    </location>
</feature>
<keyword evidence="4" id="KW-0472">Membrane</keyword>
<evidence type="ECO:0000313" key="6">
    <source>
        <dbReference type="EMBL" id="OAO12593.1"/>
    </source>
</evidence>
<name>A0A196S6B4_BLAHN</name>
<evidence type="ECO:0000313" key="7">
    <source>
        <dbReference type="Proteomes" id="UP000078348"/>
    </source>
</evidence>
<dbReference type="OrthoDB" id="6285106at2759"/>
<evidence type="ECO:0000256" key="4">
    <source>
        <dbReference type="ARBA" id="ARBA00022989"/>
    </source>
</evidence>
<evidence type="ECO:0000256" key="2">
    <source>
        <dbReference type="ARBA" id="ARBA00022692"/>
    </source>
</evidence>